<feature type="region of interest" description="Disordered" evidence="1">
    <location>
        <begin position="708"/>
        <end position="739"/>
    </location>
</feature>
<feature type="region of interest" description="Disordered" evidence="1">
    <location>
        <begin position="380"/>
        <end position="472"/>
    </location>
</feature>
<feature type="compositionally biased region" description="Basic and acidic residues" evidence="1">
    <location>
        <begin position="62"/>
        <end position="78"/>
    </location>
</feature>
<feature type="compositionally biased region" description="Low complexity" evidence="1">
    <location>
        <begin position="391"/>
        <end position="402"/>
    </location>
</feature>
<feature type="region of interest" description="Disordered" evidence="1">
    <location>
        <begin position="549"/>
        <end position="658"/>
    </location>
</feature>
<dbReference type="EMBL" id="LT795055">
    <property type="protein sequence ID" value="SJX61260.1"/>
    <property type="molecule type" value="Genomic_DNA"/>
</dbReference>
<proteinExistence type="predicted"/>
<accession>A0A2N8U964</accession>
<feature type="region of interest" description="Disordered" evidence="1">
    <location>
        <begin position="190"/>
        <end position="286"/>
    </location>
</feature>
<dbReference type="Proteomes" id="UP000239563">
    <property type="component" value="Chromosome II"/>
</dbReference>
<sequence length="813" mass="85128">MPRPRTPKSRGESRDDTGDESDATVDPAASVQTRRTRKRPAHPARQGSADHAASPLASRSQSEAEDRSANGTEAERRAHASRHRNVERRSATDAAHVAPLAGSSAFETPNQARDRLALMQQSESSHSNSSLVRSSTSLRSAIEGHPAAAAAAAATQSAHTSLWRSSSMARDLSSQSFSSRYVDEMLSEIPADGADTPMMPAQGLSQQSDHDSLSAVAGQLTIRTQNISSHPQTPSAFAASTPMARTNSNMSPPRPTRSLPRRRASARTQSRPLLSSSNSASSSYALRSRSTSSSNILASSSSNANILASSQSSRQNSATGCVPLGGGFDPAYNPPSGMSTPRTPLAEIPLWLADMRSESRRSSTSSSSFMEREDLLSAPWTVPSRHARTVSTSSSSGPSSPGATRNGSTSPVVPFRRSLRGTRPRQSDENARINPSPSYFGEFDALPSPSASSFRGEMTPLDESLDPNTSLSSSMIHLGTSSPSAALMHLHLQQQQQQQQQTSSPAMSTRSRTLNRAGSVRSRRLTNPLNTPVSVDALGLPYEAVRAAQHEPQSAFHQARSTAQERRTRHADAQRSGTTLLERRAATAAAAGGAGAVPGATQRAARATSRPSSRTLSPAHGTRSSRRRSHAEEGAASSTMDTSALGPRPGGLPPLQIPGARLARDAVPGAPTLSLAIPGHASEALAADGGVGYGRHAAQLEPVSPSAFSEMTSLTQGSTASESMNSATGMPATPSSSSGSALEAFALSAVSDAATYEARQARVTEAGGTGSLEDEDEDAEASSNRVLRQTALQRKSASGVGEDALGLQLRPRP</sequence>
<evidence type="ECO:0000313" key="2">
    <source>
        <dbReference type="EMBL" id="SJX61260.1"/>
    </source>
</evidence>
<organism evidence="2 3">
    <name type="scientific">Sporisorium reilianum f. sp. reilianum</name>
    <dbReference type="NCBI Taxonomy" id="72559"/>
    <lineage>
        <taxon>Eukaryota</taxon>
        <taxon>Fungi</taxon>
        <taxon>Dikarya</taxon>
        <taxon>Basidiomycota</taxon>
        <taxon>Ustilaginomycotina</taxon>
        <taxon>Ustilaginomycetes</taxon>
        <taxon>Ustilaginales</taxon>
        <taxon>Ustilaginaceae</taxon>
        <taxon>Sporisorium</taxon>
    </lineage>
</organism>
<gene>
    <name evidence="2" type="ORF">SRS1_10255</name>
</gene>
<feature type="compositionally biased region" description="Polar residues" evidence="1">
    <location>
        <begin position="782"/>
        <end position="796"/>
    </location>
</feature>
<protein>
    <submittedName>
        <fullName evidence="2">Uncharacterized protein</fullName>
    </submittedName>
</protein>
<feature type="compositionally biased region" description="Basic and acidic residues" evidence="1">
    <location>
        <begin position="563"/>
        <end position="573"/>
    </location>
</feature>
<feature type="region of interest" description="Disordered" evidence="1">
    <location>
        <begin position="490"/>
        <end position="530"/>
    </location>
</feature>
<evidence type="ECO:0000313" key="3">
    <source>
        <dbReference type="Proteomes" id="UP000239563"/>
    </source>
</evidence>
<feature type="region of interest" description="Disordered" evidence="1">
    <location>
        <begin position="1"/>
        <end position="138"/>
    </location>
</feature>
<reference evidence="2 3" key="1">
    <citation type="submission" date="2017-02" db="EMBL/GenBank/DDBJ databases">
        <authorList>
            <person name="Peterson S.W."/>
        </authorList>
    </citation>
    <scope>NUCLEOTIDE SEQUENCE [LARGE SCALE GENOMIC DNA]</scope>
    <source>
        <strain evidence="2 3">SRS1_H2-8</strain>
    </source>
</reference>
<feature type="compositionally biased region" description="Low complexity" evidence="1">
    <location>
        <begin position="266"/>
        <end position="286"/>
    </location>
</feature>
<feature type="compositionally biased region" description="Low complexity" evidence="1">
    <location>
        <begin position="122"/>
        <end position="138"/>
    </location>
</feature>
<feature type="compositionally biased region" description="Polar residues" evidence="1">
    <location>
        <begin position="551"/>
        <end position="562"/>
    </location>
</feature>
<feature type="region of interest" description="Disordered" evidence="1">
    <location>
        <begin position="761"/>
        <end position="813"/>
    </location>
</feature>
<name>A0A2N8U964_9BASI</name>
<evidence type="ECO:0000256" key="1">
    <source>
        <dbReference type="SAM" id="MobiDB-lite"/>
    </source>
</evidence>
<feature type="compositionally biased region" description="Polar residues" evidence="1">
    <location>
        <begin position="221"/>
        <end position="235"/>
    </location>
</feature>
<feature type="compositionally biased region" description="Low complexity" evidence="1">
    <location>
        <begin position="586"/>
        <end position="619"/>
    </location>
</feature>
<feature type="compositionally biased region" description="Polar residues" evidence="1">
    <location>
        <begin position="502"/>
        <end position="516"/>
    </location>
</feature>
<dbReference type="AlphaFoldDB" id="A0A2N8U964"/>